<evidence type="ECO:0000313" key="2">
    <source>
        <dbReference type="EMBL" id="STQ78487.1"/>
    </source>
</evidence>
<protein>
    <submittedName>
        <fullName evidence="2">Endonuclease-1</fullName>
        <ecNumber evidence="2">3.1.21.1</ecNumber>
    </submittedName>
</protein>
<keyword evidence="2" id="KW-0378">Hydrolase</keyword>
<name>A0A377PDT5_HAFAL</name>
<evidence type="ECO:0000256" key="1">
    <source>
        <dbReference type="ARBA" id="ARBA00006429"/>
    </source>
</evidence>
<dbReference type="EC" id="3.1.21.1" evidence="2"/>
<dbReference type="EMBL" id="UGHP01000001">
    <property type="protein sequence ID" value="STQ78487.1"/>
    <property type="molecule type" value="Genomic_DNA"/>
</dbReference>
<evidence type="ECO:0000313" key="3">
    <source>
        <dbReference type="Proteomes" id="UP000254821"/>
    </source>
</evidence>
<dbReference type="GO" id="GO:0004530">
    <property type="term" value="F:deoxyribonuclease I activity"/>
    <property type="evidence" value="ECO:0007669"/>
    <property type="project" value="UniProtKB-EC"/>
</dbReference>
<dbReference type="InterPro" id="IPR007346">
    <property type="entry name" value="Endonuclease-I"/>
</dbReference>
<proteinExistence type="inferred from homology"/>
<keyword evidence="2" id="KW-0540">Nuclease</keyword>
<reference evidence="2 3" key="1">
    <citation type="submission" date="2018-06" db="EMBL/GenBank/DDBJ databases">
        <authorList>
            <consortium name="Pathogen Informatics"/>
            <person name="Doyle S."/>
        </authorList>
    </citation>
    <scope>NUCLEOTIDE SEQUENCE [LARGE SCALE GENOMIC DNA]</scope>
    <source>
        <strain evidence="2 3">NCTC8105</strain>
    </source>
</reference>
<dbReference type="InterPro" id="IPR044925">
    <property type="entry name" value="His-Me_finger_sf"/>
</dbReference>
<dbReference type="AlphaFoldDB" id="A0A377PDT5"/>
<dbReference type="SUPFAM" id="SSF54060">
    <property type="entry name" value="His-Me finger endonucleases"/>
    <property type="match status" value="1"/>
</dbReference>
<gene>
    <name evidence="2" type="primary">endA_1</name>
    <name evidence="2" type="ORF">NCTC8105_00511</name>
</gene>
<dbReference type="Proteomes" id="UP000254821">
    <property type="component" value="Unassembled WGS sequence"/>
</dbReference>
<sequence>MPAWQFGHQMQCWQDGGRKNCAKIPQYVKIETDLHNLQPAVGEVNGDRK</sequence>
<accession>A0A377PDT5</accession>
<comment type="similarity">
    <text evidence="1">Belongs to the EndA/NucM nuclease family.</text>
</comment>
<dbReference type="Pfam" id="PF04231">
    <property type="entry name" value="Endonuclease_1"/>
    <property type="match status" value="1"/>
</dbReference>
<keyword evidence="2" id="KW-0255">Endonuclease</keyword>
<organism evidence="2 3">
    <name type="scientific">Hafnia alvei</name>
    <dbReference type="NCBI Taxonomy" id="569"/>
    <lineage>
        <taxon>Bacteria</taxon>
        <taxon>Pseudomonadati</taxon>
        <taxon>Pseudomonadota</taxon>
        <taxon>Gammaproteobacteria</taxon>
        <taxon>Enterobacterales</taxon>
        <taxon>Hafniaceae</taxon>
        <taxon>Hafnia</taxon>
    </lineage>
</organism>